<name>X1GC77_9ZZZZ</name>
<proteinExistence type="predicted"/>
<gene>
    <name evidence="1" type="ORF">S03H2_18942</name>
</gene>
<accession>X1GC77</accession>
<organism evidence="1">
    <name type="scientific">marine sediment metagenome</name>
    <dbReference type="NCBI Taxonomy" id="412755"/>
    <lineage>
        <taxon>unclassified sequences</taxon>
        <taxon>metagenomes</taxon>
        <taxon>ecological metagenomes</taxon>
    </lineage>
</organism>
<reference evidence="1" key="1">
    <citation type="journal article" date="2014" name="Front. Microbiol.">
        <title>High frequency of phylogenetically diverse reductive dehalogenase-homologous genes in deep subseafloor sedimentary metagenomes.</title>
        <authorList>
            <person name="Kawai M."/>
            <person name="Futagami T."/>
            <person name="Toyoda A."/>
            <person name="Takaki Y."/>
            <person name="Nishi S."/>
            <person name="Hori S."/>
            <person name="Arai W."/>
            <person name="Tsubouchi T."/>
            <person name="Morono Y."/>
            <person name="Uchiyama I."/>
            <person name="Ito T."/>
            <person name="Fujiyama A."/>
            <person name="Inagaki F."/>
            <person name="Takami H."/>
        </authorList>
    </citation>
    <scope>NUCLEOTIDE SEQUENCE</scope>
    <source>
        <strain evidence="1">Expedition CK06-06</strain>
    </source>
</reference>
<evidence type="ECO:0000313" key="1">
    <source>
        <dbReference type="EMBL" id="GAH42435.1"/>
    </source>
</evidence>
<feature type="non-terminal residue" evidence="1">
    <location>
        <position position="44"/>
    </location>
</feature>
<protein>
    <submittedName>
        <fullName evidence="1">Uncharacterized protein</fullName>
    </submittedName>
</protein>
<comment type="caution">
    <text evidence="1">The sequence shown here is derived from an EMBL/GenBank/DDBJ whole genome shotgun (WGS) entry which is preliminary data.</text>
</comment>
<dbReference type="AlphaFoldDB" id="X1GC77"/>
<dbReference type="EMBL" id="BARU01009852">
    <property type="protein sequence ID" value="GAH42435.1"/>
    <property type="molecule type" value="Genomic_DNA"/>
</dbReference>
<sequence>MPLEMLDRPTVDLHPGAISPSMLINSRQGLTWFVSTLTAGVTIG</sequence>